<keyword evidence="2" id="KW-1185">Reference proteome</keyword>
<evidence type="ECO:0000313" key="2">
    <source>
        <dbReference type="Proteomes" id="UP000024635"/>
    </source>
</evidence>
<evidence type="ECO:0000313" key="1">
    <source>
        <dbReference type="EMBL" id="EYC34776.1"/>
    </source>
</evidence>
<name>A0A016W5A9_9BILA</name>
<reference evidence="2" key="1">
    <citation type="journal article" date="2015" name="Nat. Genet.">
        <title>The genome and transcriptome of the zoonotic hookworm Ancylostoma ceylanicum identify infection-specific gene families.</title>
        <authorList>
            <person name="Schwarz E.M."/>
            <person name="Hu Y."/>
            <person name="Antoshechkin I."/>
            <person name="Miller M.M."/>
            <person name="Sternberg P.W."/>
            <person name="Aroian R.V."/>
        </authorList>
    </citation>
    <scope>NUCLEOTIDE SEQUENCE</scope>
    <source>
        <strain evidence="2">HY135</strain>
    </source>
</reference>
<proteinExistence type="predicted"/>
<sequence>MHTIVAWPTRRAAPSMNFAQYRMIMGPAAYDSATRRNTVDMAAT</sequence>
<dbReference type="Proteomes" id="UP000024635">
    <property type="component" value="Unassembled WGS sequence"/>
</dbReference>
<gene>
    <name evidence="1" type="primary">Acey_s1465.g3884</name>
    <name evidence="1" type="ORF">Y032_1465g3884</name>
</gene>
<protein>
    <submittedName>
        <fullName evidence="1">Uncharacterized protein</fullName>
    </submittedName>
</protein>
<feature type="non-terminal residue" evidence="1">
    <location>
        <position position="44"/>
    </location>
</feature>
<dbReference type="EMBL" id="JARK01001064">
    <property type="protein sequence ID" value="EYC34776.1"/>
    <property type="molecule type" value="Genomic_DNA"/>
</dbReference>
<organism evidence="1 2">
    <name type="scientific">Ancylostoma ceylanicum</name>
    <dbReference type="NCBI Taxonomy" id="53326"/>
    <lineage>
        <taxon>Eukaryota</taxon>
        <taxon>Metazoa</taxon>
        <taxon>Ecdysozoa</taxon>
        <taxon>Nematoda</taxon>
        <taxon>Chromadorea</taxon>
        <taxon>Rhabditida</taxon>
        <taxon>Rhabditina</taxon>
        <taxon>Rhabditomorpha</taxon>
        <taxon>Strongyloidea</taxon>
        <taxon>Ancylostomatidae</taxon>
        <taxon>Ancylostomatinae</taxon>
        <taxon>Ancylostoma</taxon>
    </lineage>
</organism>
<dbReference type="AlphaFoldDB" id="A0A016W5A9"/>
<accession>A0A016W5A9</accession>
<comment type="caution">
    <text evidence="1">The sequence shown here is derived from an EMBL/GenBank/DDBJ whole genome shotgun (WGS) entry which is preliminary data.</text>
</comment>